<dbReference type="EC" id="3.1.11.6" evidence="5"/>
<evidence type="ECO:0000256" key="4">
    <source>
        <dbReference type="ARBA" id="ARBA00022839"/>
    </source>
</evidence>
<keyword evidence="4 5" id="KW-0269">Exonuclease</keyword>
<evidence type="ECO:0000259" key="8">
    <source>
        <dbReference type="Pfam" id="PF13742"/>
    </source>
</evidence>
<evidence type="ECO:0000313" key="10">
    <source>
        <dbReference type="Proteomes" id="UP000059847"/>
    </source>
</evidence>
<feature type="domain" description="Exonuclease VII large subunit C-terminal" evidence="7">
    <location>
        <begin position="180"/>
        <end position="500"/>
    </location>
</feature>
<comment type="catalytic activity">
    <reaction evidence="5">
        <text>Exonucleolytic cleavage in either 5'- to 3'- or 3'- to 5'-direction to yield nucleoside 5'-phosphates.</text>
        <dbReference type="EC" id="3.1.11.6"/>
    </reaction>
</comment>
<evidence type="ECO:0000313" key="9">
    <source>
        <dbReference type="EMBL" id="ALF58999.1"/>
    </source>
</evidence>
<dbReference type="STRING" id="45610.AOC03_02155"/>
<dbReference type="InterPro" id="IPR020579">
    <property type="entry name" value="Exonuc_VII_lsu_C"/>
</dbReference>
<dbReference type="CDD" id="cd04489">
    <property type="entry name" value="ExoVII_LU_OBF"/>
    <property type="match status" value="1"/>
</dbReference>
<feature type="coiled-coil region" evidence="6">
    <location>
        <begin position="328"/>
        <end position="363"/>
    </location>
</feature>
<dbReference type="GO" id="GO:0009318">
    <property type="term" value="C:exodeoxyribonuclease VII complex"/>
    <property type="evidence" value="ECO:0007669"/>
    <property type="project" value="UniProtKB-UniRule"/>
</dbReference>
<dbReference type="Proteomes" id="UP000059847">
    <property type="component" value="Chromosome"/>
</dbReference>
<gene>
    <name evidence="9" type="ORF">AOC03_02155</name>
</gene>
<keyword evidence="2 5" id="KW-0540">Nuclease</keyword>
<keyword evidence="10" id="KW-1185">Reference proteome</keyword>
<dbReference type="Pfam" id="PF13742">
    <property type="entry name" value="tRNA_anti_2"/>
    <property type="match status" value="1"/>
</dbReference>
<name>A0A0M4TTY9_9GAMM</name>
<dbReference type="EMBL" id="CP012678">
    <property type="protein sequence ID" value="ALF58999.1"/>
    <property type="molecule type" value="Genomic_DNA"/>
</dbReference>
<comment type="subcellular location">
    <subcellularLocation>
        <location evidence="5">Cytoplasm</location>
    </subcellularLocation>
</comment>
<dbReference type="KEGG" id="pur:AOC03_02155"/>
<dbReference type="GO" id="GO:0008855">
    <property type="term" value="F:exodeoxyribonuclease VII activity"/>
    <property type="evidence" value="ECO:0007669"/>
    <property type="project" value="UniProtKB-UniRule"/>
</dbReference>
<dbReference type="GO" id="GO:0003676">
    <property type="term" value="F:nucleic acid binding"/>
    <property type="evidence" value="ECO:0007669"/>
    <property type="project" value="InterPro"/>
</dbReference>
<dbReference type="NCBIfam" id="TIGR00237">
    <property type="entry name" value="xseA"/>
    <property type="match status" value="1"/>
</dbReference>
<feature type="domain" description="OB-fold nucleic acid binding" evidence="8">
    <location>
        <begin position="51"/>
        <end position="155"/>
    </location>
</feature>
<dbReference type="InterPro" id="IPR025824">
    <property type="entry name" value="OB-fold_nuc-bd_dom"/>
</dbReference>
<sequence>MRKPNLASLAHANAKNAKVLVPAKDLATLEAELAEIEDSLAENLEDTVLRLSDYLAAVDMVIKQTFDHRVWVKAEIRNLSSKGGHYYFELAEKDDDGKVVASCRGNLWRFKAARVLAKFERATGIVLDRDLTVLLKVSAGFHAQYGFSLTIEDIDPSYTLGDLARQYAEMVDRLTGEGLLHLNQQLPSPFDIEHVVVIAPEKAAGLGDFQADADRLARTGACHFHYHHATFQGNHAPMEIRQAIVSAQQDFYATYQRLPDLLVIIRGGGAVGDLAYLNDYELAALVAEQSVPVWVGIGHERDKVILDEVAHTSFDTPSKVIAAITAHLAQVVAQVLNYQAQIKQAAQRQLKTAEQQTTRQLNRVQSQTIGRLTALQKDSHFAWRSIEQSAQRQITQAARVAKESFEQTQSAAYQQVARTRDNSTDYQKTVIQNAQQQVLQAQRDSQHLRDMILLQQPTRVLQQGYAMLTNETGKQVLTSSTQLSVDQSVNIILKDGKATARISHVENAAIETISTDNVSNQANITI</sequence>
<dbReference type="PANTHER" id="PTHR30008:SF0">
    <property type="entry name" value="EXODEOXYRIBONUCLEASE 7 LARGE SUBUNIT"/>
    <property type="match status" value="1"/>
</dbReference>
<dbReference type="GO" id="GO:0005737">
    <property type="term" value="C:cytoplasm"/>
    <property type="evidence" value="ECO:0007669"/>
    <property type="project" value="UniProtKB-SubCell"/>
</dbReference>
<dbReference type="Pfam" id="PF02601">
    <property type="entry name" value="Exonuc_VII_L"/>
    <property type="match status" value="1"/>
</dbReference>
<reference evidence="9 10" key="1">
    <citation type="submission" date="2015-09" db="EMBL/GenBank/DDBJ databases">
        <title>Complete genome of Psychrobacter urativorans R10.10B.</title>
        <authorList>
            <person name="See-Too W.S."/>
            <person name="Chan K.G."/>
        </authorList>
    </citation>
    <scope>NUCLEOTIDE SEQUENCE [LARGE SCALE GENOMIC DNA]</scope>
    <source>
        <strain evidence="9 10">R10.10B</strain>
    </source>
</reference>
<dbReference type="OrthoDB" id="7235451at2"/>
<dbReference type="AlphaFoldDB" id="A0A0M4TTY9"/>
<comment type="similarity">
    <text evidence="5">Belongs to the XseA family.</text>
</comment>
<keyword evidence="1" id="KW-0963">Cytoplasm</keyword>
<evidence type="ECO:0000256" key="1">
    <source>
        <dbReference type="ARBA" id="ARBA00022490"/>
    </source>
</evidence>
<evidence type="ECO:0000256" key="2">
    <source>
        <dbReference type="ARBA" id="ARBA00022722"/>
    </source>
</evidence>
<keyword evidence="3 5" id="KW-0378">Hydrolase</keyword>
<protein>
    <recommendedName>
        <fullName evidence="5">Exodeoxyribonuclease 7 large subunit</fullName>
        <ecNumber evidence="5">3.1.11.6</ecNumber>
    </recommendedName>
</protein>
<organism evidence="9 10">
    <name type="scientific">Psychrobacter urativorans</name>
    <dbReference type="NCBI Taxonomy" id="45610"/>
    <lineage>
        <taxon>Bacteria</taxon>
        <taxon>Pseudomonadati</taxon>
        <taxon>Pseudomonadota</taxon>
        <taxon>Gammaproteobacteria</taxon>
        <taxon>Moraxellales</taxon>
        <taxon>Moraxellaceae</taxon>
        <taxon>Psychrobacter</taxon>
    </lineage>
</organism>
<proteinExistence type="inferred from homology"/>
<evidence type="ECO:0000256" key="6">
    <source>
        <dbReference type="SAM" id="Coils"/>
    </source>
</evidence>
<keyword evidence="6" id="KW-0175">Coiled coil</keyword>
<dbReference type="GO" id="GO:0006308">
    <property type="term" value="P:DNA catabolic process"/>
    <property type="evidence" value="ECO:0007669"/>
    <property type="project" value="UniProtKB-UniRule"/>
</dbReference>
<dbReference type="InterPro" id="IPR003753">
    <property type="entry name" value="Exonuc_VII_L"/>
</dbReference>
<evidence type="ECO:0000259" key="7">
    <source>
        <dbReference type="Pfam" id="PF02601"/>
    </source>
</evidence>
<accession>A0A0M4TTY9</accession>
<dbReference type="PANTHER" id="PTHR30008">
    <property type="entry name" value="EXODEOXYRIBONUCLEASE 7 LARGE SUBUNIT"/>
    <property type="match status" value="1"/>
</dbReference>
<evidence type="ECO:0000256" key="5">
    <source>
        <dbReference type="RuleBase" id="RU004355"/>
    </source>
</evidence>
<evidence type="ECO:0000256" key="3">
    <source>
        <dbReference type="ARBA" id="ARBA00022801"/>
    </source>
</evidence>
<dbReference type="RefSeq" id="WP_062533395.1">
    <property type="nucleotide sequence ID" value="NZ_CP012678.1"/>
</dbReference>